<dbReference type="FunFam" id="2.40.10.10:FF:000028">
    <property type="entry name" value="Serine protease easter"/>
    <property type="match status" value="2"/>
</dbReference>
<evidence type="ECO:0000313" key="12">
    <source>
        <dbReference type="Proteomes" id="UP000075886"/>
    </source>
</evidence>
<sequence>MIETISACLFFTECLEYQNIVIHTQVIVPLTMTPTLIEFSSHNCSKVVQLIVGGEEAKYGEFPHHALLGYQKTGARWDYEFQCGGSLISEQHVLTAAHCFTWEIDPTIVRLGVYNTAIETGREYDIDIESYRKHPAYSSGRSYNDVAVVKLKHAITFTNQIRPACLWRTQTDPSFQYLATGFGKNDSFSSTLSTVMMKVELKEFQASDCNRAFKGARQLRRGMDEGQLCVGSEAGEGRDTCQGDSGGPLQILTGPKTCTYSIVGITSIGGPCGIGVSKAIYTNVSHYVGWIEDNVWVQRLLPSSEIVWVIGKVSVKVTTMIVSYRKASWIRMMFALSWCVHVVQGQQLAAEKCQEYQNIVSSNHTIIPLTMTPVTIEFATHNCSNVVQMIVGGEEAKYGEFPHHALLGYLKTGSKWDYEFRCGGSLISEQHVLTAAHCFATAIPDVVRLGEYDTTENTGREYDADIDTYRRHPEFKNSRSYHDIALVKLKHAITFSSYIRPACLWSMDHRSTTKFIATGFGHTETAGTLSTVMRKVQLDEFPTDDCRLLFHNNRRFRTGIDEGQLCVGSLLGGRDTCQGDSGGPLQVMTNGTTCSYSVVGVTSEGKACGVGQSKAIYTKVSHYIGWIEDNVWGADAL</sequence>
<dbReference type="PROSITE" id="PS00135">
    <property type="entry name" value="TRYPSIN_SER"/>
    <property type="match status" value="2"/>
</dbReference>
<dbReference type="PROSITE" id="PS50240">
    <property type="entry name" value="TRYPSIN_DOM"/>
    <property type="match status" value="2"/>
</dbReference>
<evidence type="ECO:0000313" key="11">
    <source>
        <dbReference type="EnsemblMetazoa" id="AFAF000559-PA"/>
    </source>
</evidence>
<proteinExistence type="inferred from homology"/>
<reference evidence="11" key="2">
    <citation type="submission" date="2020-05" db="UniProtKB">
        <authorList>
            <consortium name="EnsemblMetazoa"/>
        </authorList>
    </citation>
    <scope>IDENTIFICATION</scope>
    <source>
        <strain evidence="11">FAR1</strain>
    </source>
</reference>
<dbReference type="SMART" id="SM00020">
    <property type="entry name" value="Tryp_SPc"/>
    <property type="match status" value="2"/>
</dbReference>
<keyword evidence="9" id="KW-0720">Serine protease</keyword>
<evidence type="ECO:0000256" key="2">
    <source>
        <dbReference type="ARBA" id="ARBA00022525"/>
    </source>
</evidence>
<protein>
    <recommendedName>
        <fullName evidence="10">Peptidase S1 domain-containing protein</fullName>
    </recommendedName>
</protein>
<dbReference type="AlphaFoldDB" id="A0A182Q0D7"/>
<dbReference type="EMBL" id="AXCN02000283">
    <property type="status" value="NOT_ANNOTATED_CDS"/>
    <property type="molecule type" value="Genomic_DNA"/>
</dbReference>
<dbReference type="EnsemblMetazoa" id="AFAF000559-RA">
    <property type="protein sequence ID" value="AFAF000559-PA"/>
    <property type="gene ID" value="AFAF000559"/>
</dbReference>
<accession>A0A182Q0D7</accession>
<reference evidence="12" key="1">
    <citation type="submission" date="2014-01" db="EMBL/GenBank/DDBJ databases">
        <title>The Genome Sequence of Anopheles farauti FAR1 (V2).</title>
        <authorList>
            <consortium name="The Broad Institute Genomics Platform"/>
            <person name="Neafsey D.E."/>
            <person name="Besansky N."/>
            <person name="Howell P."/>
            <person name="Walton C."/>
            <person name="Young S.K."/>
            <person name="Zeng Q."/>
            <person name="Gargeya S."/>
            <person name="Fitzgerald M."/>
            <person name="Haas B."/>
            <person name="Abouelleil A."/>
            <person name="Allen A.W."/>
            <person name="Alvarado L."/>
            <person name="Arachchi H.M."/>
            <person name="Berlin A.M."/>
            <person name="Chapman S.B."/>
            <person name="Gainer-Dewar J."/>
            <person name="Goldberg J."/>
            <person name="Griggs A."/>
            <person name="Gujja S."/>
            <person name="Hansen M."/>
            <person name="Howarth C."/>
            <person name="Imamovic A."/>
            <person name="Ireland A."/>
            <person name="Larimer J."/>
            <person name="McCowan C."/>
            <person name="Murphy C."/>
            <person name="Pearson M."/>
            <person name="Poon T.W."/>
            <person name="Priest M."/>
            <person name="Roberts A."/>
            <person name="Saif S."/>
            <person name="Shea T."/>
            <person name="Sisk P."/>
            <person name="Sykes S."/>
            <person name="Wortman J."/>
            <person name="Nusbaum C."/>
            <person name="Birren B."/>
        </authorList>
    </citation>
    <scope>NUCLEOTIDE SEQUENCE [LARGE SCALE GENOMIC DNA]</scope>
    <source>
        <strain evidence="12">FAR1</strain>
    </source>
</reference>
<dbReference type="GO" id="GO:0006508">
    <property type="term" value="P:proteolysis"/>
    <property type="evidence" value="ECO:0007669"/>
    <property type="project" value="UniProtKB-KW"/>
</dbReference>
<evidence type="ECO:0000256" key="1">
    <source>
        <dbReference type="ARBA" id="ARBA00004613"/>
    </source>
</evidence>
<dbReference type="PROSITE" id="PS00134">
    <property type="entry name" value="TRYPSIN_HIS"/>
    <property type="match status" value="2"/>
</dbReference>
<dbReference type="PRINTS" id="PR00722">
    <property type="entry name" value="CHYMOTRYPSIN"/>
</dbReference>
<dbReference type="VEuPathDB" id="VectorBase:AFAF000559"/>
<evidence type="ECO:0000256" key="7">
    <source>
        <dbReference type="ARBA" id="ARBA00023180"/>
    </source>
</evidence>
<keyword evidence="9" id="KW-0645">Protease</keyword>
<dbReference type="InterPro" id="IPR043504">
    <property type="entry name" value="Peptidase_S1_PA_chymotrypsin"/>
</dbReference>
<dbReference type="Proteomes" id="UP000075886">
    <property type="component" value="Unassembled WGS sequence"/>
</dbReference>
<evidence type="ECO:0000256" key="6">
    <source>
        <dbReference type="ARBA" id="ARBA00023157"/>
    </source>
</evidence>
<keyword evidence="7" id="KW-0325">Glycoprotein</keyword>
<comment type="subcellular location">
    <subcellularLocation>
        <location evidence="1">Secreted</location>
    </subcellularLocation>
</comment>
<evidence type="ECO:0000256" key="9">
    <source>
        <dbReference type="RuleBase" id="RU363034"/>
    </source>
</evidence>
<dbReference type="Pfam" id="PF00089">
    <property type="entry name" value="Trypsin"/>
    <property type="match status" value="2"/>
</dbReference>
<dbReference type="GO" id="GO:0045087">
    <property type="term" value="P:innate immune response"/>
    <property type="evidence" value="ECO:0007669"/>
    <property type="project" value="UniProtKB-KW"/>
</dbReference>
<dbReference type="CDD" id="cd00190">
    <property type="entry name" value="Tryp_SPc"/>
    <property type="match status" value="2"/>
</dbReference>
<dbReference type="SUPFAM" id="SSF50494">
    <property type="entry name" value="Trypsin-like serine proteases"/>
    <property type="match status" value="2"/>
</dbReference>
<comment type="similarity">
    <text evidence="8">Belongs to the peptidase S1 family. CLIP subfamily.</text>
</comment>
<dbReference type="InterPro" id="IPR018114">
    <property type="entry name" value="TRYPSIN_HIS"/>
</dbReference>
<dbReference type="InterPro" id="IPR051487">
    <property type="entry name" value="Ser/Thr_Proteases_Immune/Dev"/>
</dbReference>
<feature type="domain" description="Peptidase S1" evidence="10">
    <location>
        <begin position="390"/>
        <end position="632"/>
    </location>
</feature>
<keyword evidence="9" id="KW-0378">Hydrolase</keyword>
<dbReference type="GO" id="GO:0005576">
    <property type="term" value="C:extracellular region"/>
    <property type="evidence" value="ECO:0007669"/>
    <property type="project" value="UniProtKB-SubCell"/>
</dbReference>
<evidence type="ECO:0000256" key="3">
    <source>
        <dbReference type="ARBA" id="ARBA00022588"/>
    </source>
</evidence>
<name>A0A182Q0D7_9DIPT</name>
<keyword evidence="12" id="KW-1185">Reference proteome</keyword>
<keyword evidence="2" id="KW-0964">Secreted</keyword>
<organism evidence="11 12">
    <name type="scientific">Anopheles farauti</name>
    <dbReference type="NCBI Taxonomy" id="69004"/>
    <lineage>
        <taxon>Eukaryota</taxon>
        <taxon>Metazoa</taxon>
        <taxon>Ecdysozoa</taxon>
        <taxon>Arthropoda</taxon>
        <taxon>Hexapoda</taxon>
        <taxon>Insecta</taxon>
        <taxon>Pterygota</taxon>
        <taxon>Neoptera</taxon>
        <taxon>Endopterygota</taxon>
        <taxon>Diptera</taxon>
        <taxon>Nematocera</taxon>
        <taxon>Culicoidea</taxon>
        <taxon>Culicidae</taxon>
        <taxon>Anophelinae</taxon>
        <taxon>Anopheles</taxon>
    </lineage>
</organism>
<dbReference type="Gene3D" id="2.40.10.10">
    <property type="entry name" value="Trypsin-like serine proteases"/>
    <property type="match status" value="2"/>
</dbReference>
<evidence type="ECO:0000256" key="8">
    <source>
        <dbReference type="ARBA" id="ARBA00024195"/>
    </source>
</evidence>
<keyword evidence="5" id="KW-0391">Immunity</keyword>
<dbReference type="GO" id="GO:0004252">
    <property type="term" value="F:serine-type endopeptidase activity"/>
    <property type="evidence" value="ECO:0007669"/>
    <property type="project" value="InterPro"/>
</dbReference>
<keyword evidence="4" id="KW-0732">Signal</keyword>
<keyword evidence="6" id="KW-1015">Disulfide bond</keyword>
<dbReference type="InterPro" id="IPR001254">
    <property type="entry name" value="Trypsin_dom"/>
</dbReference>
<evidence type="ECO:0000256" key="5">
    <source>
        <dbReference type="ARBA" id="ARBA00022859"/>
    </source>
</evidence>
<keyword evidence="3" id="KW-0399">Innate immunity</keyword>
<dbReference type="PANTHER" id="PTHR24256">
    <property type="entry name" value="TRYPTASE-RELATED"/>
    <property type="match status" value="1"/>
</dbReference>
<evidence type="ECO:0000259" key="10">
    <source>
        <dbReference type="PROSITE" id="PS50240"/>
    </source>
</evidence>
<evidence type="ECO:0000256" key="4">
    <source>
        <dbReference type="ARBA" id="ARBA00022729"/>
    </source>
</evidence>
<dbReference type="InterPro" id="IPR033116">
    <property type="entry name" value="TRYPSIN_SER"/>
</dbReference>
<feature type="domain" description="Peptidase S1" evidence="10">
    <location>
        <begin position="51"/>
        <end position="296"/>
    </location>
</feature>
<dbReference type="InterPro" id="IPR001314">
    <property type="entry name" value="Peptidase_S1A"/>
</dbReference>
<dbReference type="STRING" id="69004.A0A182Q0D7"/>
<dbReference type="InterPro" id="IPR009003">
    <property type="entry name" value="Peptidase_S1_PA"/>
</dbReference>